<feature type="compositionally biased region" description="Low complexity" evidence="1">
    <location>
        <begin position="84"/>
        <end position="93"/>
    </location>
</feature>
<gene>
    <name evidence="2" type="ORF">EYF80_065508</name>
</gene>
<evidence type="ECO:0000256" key="1">
    <source>
        <dbReference type="SAM" id="MobiDB-lite"/>
    </source>
</evidence>
<feature type="region of interest" description="Disordered" evidence="1">
    <location>
        <begin position="1"/>
        <end position="101"/>
    </location>
</feature>
<protein>
    <submittedName>
        <fullName evidence="2">Uncharacterized protein</fullName>
    </submittedName>
</protein>
<dbReference type="Proteomes" id="UP000314294">
    <property type="component" value="Unassembled WGS sequence"/>
</dbReference>
<organism evidence="2 3">
    <name type="scientific">Liparis tanakae</name>
    <name type="common">Tanaka's snailfish</name>
    <dbReference type="NCBI Taxonomy" id="230148"/>
    <lineage>
        <taxon>Eukaryota</taxon>
        <taxon>Metazoa</taxon>
        <taxon>Chordata</taxon>
        <taxon>Craniata</taxon>
        <taxon>Vertebrata</taxon>
        <taxon>Euteleostomi</taxon>
        <taxon>Actinopterygii</taxon>
        <taxon>Neopterygii</taxon>
        <taxon>Teleostei</taxon>
        <taxon>Neoteleostei</taxon>
        <taxon>Acanthomorphata</taxon>
        <taxon>Eupercaria</taxon>
        <taxon>Perciformes</taxon>
        <taxon>Cottioidei</taxon>
        <taxon>Cottales</taxon>
        <taxon>Liparidae</taxon>
        <taxon>Liparis</taxon>
    </lineage>
</organism>
<dbReference type="AlphaFoldDB" id="A0A4Z2E6F1"/>
<accession>A0A4Z2E6F1</accession>
<reference evidence="2 3" key="1">
    <citation type="submission" date="2019-03" db="EMBL/GenBank/DDBJ databases">
        <title>First draft genome of Liparis tanakae, snailfish: a comprehensive survey of snailfish specific genes.</title>
        <authorList>
            <person name="Kim W."/>
            <person name="Song I."/>
            <person name="Jeong J.-H."/>
            <person name="Kim D."/>
            <person name="Kim S."/>
            <person name="Ryu S."/>
            <person name="Song J.Y."/>
            <person name="Lee S.K."/>
        </authorList>
    </citation>
    <scope>NUCLEOTIDE SEQUENCE [LARGE SCALE GENOMIC DNA]</scope>
    <source>
        <tissue evidence="2">Muscle</tissue>
    </source>
</reference>
<evidence type="ECO:0000313" key="2">
    <source>
        <dbReference type="EMBL" id="TNN24368.1"/>
    </source>
</evidence>
<evidence type="ECO:0000313" key="3">
    <source>
        <dbReference type="Proteomes" id="UP000314294"/>
    </source>
</evidence>
<name>A0A4Z2E6F1_9TELE</name>
<comment type="caution">
    <text evidence="2">The sequence shown here is derived from an EMBL/GenBank/DDBJ whole genome shotgun (WGS) entry which is preliminary data.</text>
</comment>
<feature type="compositionally biased region" description="Basic and acidic residues" evidence="1">
    <location>
        <begin position="1"/>
        <end position="77"/>
    </location>
</feature>
<dbReference type="OrthoDB" id="8986048at2759"/>
<keyword evidence="3" id="KW-1185">Reference proteome</keyword>
<sequence>MRDPGTRTRDRTQRLDPETGTRDRNQRPEPETRTRDRNQRPDPETGTRDQNQRPEPETGTRDRTQRPDPETGPRDRTLPCPLISVSNSQSLSSKAQPAGVERQVERRCGVATPHGTEKVIQLTKVNLIILQRATRLC</sequence>
<dbReference type="EMBL" id="SRLO01015576">
    <property type="protein sequence ID" value="TNN24368.1"/>
    <property type="molecule type" value="Genomic_DNA"/>
</dbReference>
<proteinExistence type="predicted"/>